<feature type="transmembrane region" description="Helical" evidence="16">
    <location>
        <begin position="54"/>
        <end position="76"/>
    </location>
</feature>
<dbReference type="InterPro" id="IPR036412">
    <property type="entry name" value="HAD-like_sf"/>
</dbReference>
<feature type="transmembrane region" description="Helical" evidence="16">
    <location>
        <begin position="279"/>
        <end position="303"/>
    </location>
</feature>
<comment type="similarity">
    <text evidence="16">Belongs to the cation transport ATPase (P-type) (TC 3.A.3) family. Type IA subfamily.</text>
</comment>
<keyword evidence="10 16" id="KW-0460">Magnesium</keyword>
<accession>A0A919KUA2</accession>
<keyword evidence="12 16" id="KW-1278">Translocase</keyword>
<evidence type="ECO:0000256" key="15">
    <source>
        <dbReference type="ARBA" id="ARBA00023136"/>
    </source>
</evidence>
<dbReference type="InterPro" id="IPR018303">
    <property type="entry name" value="ATPase_P-typ_P_site"/>
</dbReference>
<feature type="transmembrane region" description="Helical" evidence="16">
    <location>
        <begin position="631"/>
        <end position="649"/>
    </location>
</feature>
<dbReference type="HAMAP" id="MF_00285">
    <property type="entry name" value="KdpB"/>
    <property type="match status" value="1"/>
</dbReference>
<dbReference type="SFLD" id="SFLDS00003">
    <property type="entry name" value="Haloacid_Dehalogenase"/>
    <property type="match status" value="1"/>
</dbReference>
<keyword evidence="5 16" id="KW-0597">Phosphoprotein</keyword>
<evidence type="ECO:0000256" key="5">
    <source>
        <dbReference type="ARBA" id="ARBA00022553"/>
    </source>
</evidence>
<evidence type="ECO:0000256" key="8">
    <source>
        <dbReference type="ARBA" id="ARBA00022741"/>
    </source>
</evidence>
<dbReference type="RefSeq" id="WP_189669564.1">
    <property type="nucleotide sequence ID" value="NZ_BNAS01000003.1"/>
</dbReference>
<dbReference type="GO" id="GO:0000287">
    <property type="term" value="F:magnesium ion binding"/>
    <property type="evidence" value="ECO:0007669"/>
    <property type="project" value="UniProtKB-UniRule"/>
</dbReference>
<feature type="binding site" evidence="16">
    <location>
        <position position="569"/>
    </location>
    <ligand>
        <name>Mg(2+)</name>
        <dbReference type="ChEBI" id="CHEBI:18420"/>
    </ligand>
</feature>
<evidence type="ECO:0000256" key="10">
    <source>
        <dbReference type="ARBA" id="ARBA00022842"/>
    </source>
</evidence>
<evidence type="ECO:0000256" key="4">
    <source>
        <dbReference type="ARBA" id="ARBA00022538"/>
    </source>
</evidence>
<name>A0A919KUA2_9MICO</name>
<comment type="caution">
    <text evidence="19">The sequence shown here is derived from an EMBL/GenBank/DDBJ whole genome shotgun (WGS) entry which is preliminary data.</text>
</comment>
<dbReference type="InterPro" id="IPR044492">
    <property type="entry name" value="P_typ_ATPase_HD_dom"/>
</dbReference>
<dbReference type="GO" id="GO:0008556">
    <property type="term" value="F:P-type potassium transmembrane transporter activity"/>
    <property type="evidence" value="ECO:0007669"/>
    <property type="project" value="UniProtKB-UniRule"/>
</dbReference>
<dbReference type="PANTHER" id="PTHR43743:SF1">
    <property type="entry name" value="POTASSIUM-TRANSPORTING ATPASE ATP-BINDING SUBUNIT"/>
    <property type="match status" value="1"/>
</dbReference>
<evidence type="ECO:0000256" key="12">
    <source>
        <dbReference type="ARBA" id="ARBA00022967"/>
    </source>
</evidence>
<feature type="transmembrane region" description="Helical" evidence="16">
    <location>
        <begin position="701"/>
        <end position="726"/>
    </location>
</feature>
<reference evidence="19" key="2">
    <citation type="submission" date="2020-09" db="EMBL/GenBank/DDBJ databases">
        <authorList>
            <person name="Sun Q."/>
            <person name="Zhou Y."/>
        </authorList>
    </citation>
    <scope>NUCLEOTIDE SEQUENCE</scope>
    <source>
        <strain evidence="19">CGMCC 4.7398</strain>
    </source>
</reference>
<proteinExistence type="inferred from homology"/>
<evidence type="ECO:0000313" key="20">
    <source>
        <dbReference type="Proteomes" id="UP000627369"/>
    </source>
</evidence>
<keyword evidence="4 16" id="KW-0633">Potassium transport</keyword>
<dbReference type="Pfam" id="PF00122">
    <property type="entry name" value="E1-E2_ATPase"/>
    <property type="match status" value="1"/>
</dbReference>
<keyword evidence="20" id="KW-1185">Reference proteome</keyword>
<dbReference type="GO" id="GO:0005886">
    <property type="term" value="C:plasma membrane"/>
    <property type="evidence" value="ECO:0007669"/>
    <property type="project" value="UniProtKB-SubCell"/>
</dbReference>
<dbReference type="EMBL" id="BNAS01000003">
    <property type="protein sequence ID" value="GHH73390.1"/>
    <property type="molecule type" value="Genomic_DNA"/>
</dbReference>
<dbReference type="NCBIfam" id="TIGR01494">
    <property type="entry name" value="ATPase_P-type"/>
    <property type="match status" value="2"/>
</dbReference>
<dbReference type="NCBIfam" id="TIGR01497">
    <property type="entry name" value="kdpB"/>
    <property type="match status" value="1"/>
</dbReference>
<comment type="function">
    <text evidence="16">Part of the high-affinity ATP-driven potassium transport (or Kdp) system, which catalyzes the hydrolysis of ATP coupled with the electrogenic transport of potassium into the cytoplasm. This subunit is responsible for energy coupling to the transport system and for the release of the potassium ions to the cytoplasm.</text>
</comment>
<keyword evidence="9 16" id="KW-0067">ATP-binding</keyword>
<evidence type="ECO:0000256" key="9">
    <source>
        <dbReference type="ARBA" id="ARBA00022840"/>
    </source>
</evidence>
<dbReference type="Gene3D" id="3.40.50.1000">
    <property type="entry name" value="HAD superfamily/HAD-like"/>
    <property type="match status" value="1"/>
</dbReference>
<evidence type="ECO:0000256" key="3">
    <source>
        <dbReference type="ARBA" id="ARBA00022475"/>
    </source>
</evidence>
<gene>
    <name evidence="16 19" type="primary">kdpB</name>
    <name evidence="19" type="ORF">GCM10017772_24720</name>
</gene>
<evidence type="ECO:0000256" key="1">
    <source>
        <dbReference type="ARBA" id="ARBA00004651"/>
    </source>
</evidence>
<feature type="domain" description="P-type ATPase A" evidence="18">
    <location>
        <begin position="145"/>
        <end position="235"/>
    </location>
</feature>
<dbReference type="SFLD" id="SFLDF00027">
    <property type="entry name" value="p-type_atpase"/>
    <property type="match status" value="1"/>
</dbReference>
<keyword evidence="7 16" id="KW-0479">Metal-binding</keyword>
<keyword evidence="6 16" id="KW-0812">Transmembrane</keyword>
<keyword evidence="3 16" id="KW-1003">Cell membrane</keyword>
<dbReference type="PRINTS" id="PR00119">
    <property type="entry name" value="CATATPASE"/>
</dbReference>
<dbReference type="InterPro" id="IPR023298">
    <property type="entry name" value="ATPase_P-typ_TM_dom_sf"/>
</dbReference>
<comment type="subunit">
    <text evidence="16">The system is composed of three essential subunits: KdpA, KdpB and KdpC.</text>
</comment>
<dbReference type="SUPFAM" id="SSF81660">
    <property type="entry name" value="Metal cation-transporting ATPase, ATP-binding domain N"/>
    <property type="match status" value="1"/>
</dbReference>
<feature type="binding site" evidence="16">
    <location>
        <position position="375"/>
    </location>
    <ligand>
        <name>ATP</name>
        <dbReference type="ChEBI" id="CHEBI:30616"/>
    </ligand>
</feature>
<feature type="binding site" evidence="16">
    <location>
        <position position="565"/>
    </location>
    <ligand>
        <name>Mg(2+)</name>
        <dbReference type="ChEBI" id="CHEBI:18420"/>
    </ligand>
</feature>
<evidence type="ECO:0000256" key="2">
    <source>
        <dbReference type="ARBA" id="ARBA00022448"/>
    </source>
</evidence>
<dbReference type="PROSITE" id="PS00154">
    <property type="entry name" value="ATPASE_E1_E2"/>
    <property type="match status" value="1"/>
</dbReference>
<dbReference type="SUPFAM" id="SSF81665">
    <property type="entry name" value="Calcium ATPase, transmembrane domain M"/>
    <property type="match status" value="1"/>
</dbReference>
<dbReference type="Pfam" id="PF00702">
    <property type="entry name" value="Hydrolase"/>
    <property type="match status" value="1"/>
</dbReference>
<dbReference type="SFLD" id="SFLDG00002">
    <property type="entry name" value="C1.7:_P-type_atpase_like"/>
    <property type="match status" value="1"/>
</dbReference>
<keyword evidence="15 16" id="KW-0472">Membrane</keyword>
<dbReference type="InterPro" id="IPR008250">
    <property type="entry name" value="ATPase_P-typ_transduc_dom_A_sf"/>
</dbReference>
<keyword evidence="8 16" id="KW-0547">Nucleotide-binding</keyword>
<feature type="transmembrane region" description="Helical" evidence="16">
    <location>
        <begin position="246"/>
        <end position="267"/>
    </location>
</feature>
<dbReference type="InterPro" id="IPR006391">
    <property type="entry name" value="P-type_ATPase_bsu_IA"/>
</dbReference>
<dbReference type="InterPro" id="IPR023299">
    <property type="entry name" value="ATPase_P-typ_cyto_dom_N"/>
</dbReference>
<evidence type="ECO:0000256" key="14">
    <source>
        <dbReference type="ARBA" id="ARBA00023065"/>
    </source>
</evidence>
<dbReference type="GO" id="GO:0016887">
    <property type="term" value="F:ATP hydrolysis activity"/>
    <property type="evidence" value="ECO:0007669"/>
    <property type="project" value="InterPro"/>
</dbReference>
<feature type="binding site" evidence="16">
    <location>
        <begin position="402"/>
        <end position="409"/>
    </location>
    <ligand>
        <name>ATP</name>
        <dbReference type="ChEBI" id="CHEBI:30616"/>
    </ligand>
</feature>
<dbReference type="SUPFAM" id="SSF81653">
    <property type="entry name" value="Calcium ATPase, transduction domain A"/>
    <property type="match status" value="1"/>
</dbReference>
<comment type="catalytic activity">
    <reaction evidence="16">
        <text>K(+)(out) + ATP + H2O = K(+)(in) + ADP + phosphate + H(+)</text>
        <dbReference type="Rhea" id="RHEA:16777"/>
        <dbReference type="ChEBI" id="CHEBI:15377"/>
        <dbReference type="ChEBI" id="CHEBI:15378"/>
        <dbReference type="ChEBI" id="CHEBI:29103"/>
        <dbReference type="ChEBI" id="CHEBI:30616"/>
        <dbReference type="ChEBI" id="CHEBI:43474"/>
        <dbReference type="ChEBI" id="CHEBI:456216"/>
        <dbReference type="EC" id="7.2.2.6"/>
    </reaction>
</comment>
<keyword evidence="2 16" id="KW-0813">Transport</keyword>
<evidence type="ECO:0000313" key="19">
    <source>
        <dbReference type="EMBL" id="GHH73390.1"/>
    </source>
</evidence>
<evidence type="ECO:0000259" key="18">
    <source>
        <dbReference type="Pfam" id="PF00122"/>
    </source>
</evidence>
<feature type="transmembrane region" description="Helical" evidence="16">
    <location>
        <begin position="82"/>
        <end position="100"/>
    </location>
</feature>
<dbReference type="EC" id="7.2.2.6" evidence="16"/>
<dbReference type="InterPro" id="IPR001757">
    <property type="entry name" value="P_typ_ATPase"/>
</dbReference>
<keyword evidence="14 16" id="KW-0406">Ion transport</keyword>
<dbReference type="PANTHER" id="PTHR43743">
    <property type="entry name" value="POTASSIUM-TRANSPORTING ATPASE ATP-BINDING SUBUNIT"/>
    <property type="match status" value="1"/>
</dbReference>
<dbReference type="Proteomes" id="UP000627369">
    <property type="component" value="Unassembled WGS sequence"/>
</dbReference>
<feature type="region of interest" description="Disordered" evidence="17">
    <location>
        <begin position="1"/>
        <end position="35"/>
    </location>
</feature>
<protein>
    <recommendedName>
        <fullName evidence="16">Potassium-transporting ATPase ATP-binding subunit</fullName>
        <ecNumber evidence="16">7.2.2.6</ecNumber>
    </recommendedName>
    <alternativeName>
        <fullName evidence="16">ATP phosphohydrolase [potassium-transporting] B chain</fullName>
    </alternativeName>
    <alternativeName>
        <fullName evidence="16">Potassium-binding and translocating subunit B</fullName>
    </alternativeName>
    <alternativeName>
        <fullName evidence="16">Potassium-translocating ATPase B chain</fullName>
    </alternativeName>
</protein>
<dbReference type="SUPFAM" id="SSF56784">
    <property type="entry name" value="HAD-like"/>
    <property type="match status" value="1"/>
</dbReference>
<feature type="transmembrane region" description="Helical" evidence="16">
    <location>
        <begin position="661"/>
        <end position="681"/>
    </location>
</feature>
<feature type="compositionally biased region" description="Polar residues" evidence="17">
    <location>
        <begin position="1"/>
        <end position="11"/>
    </location>
</feature>
<reference evidence="19" key="1">
    <citation type="journal article" date="2014" name="Int. J. Syst. Evol. Microbiol.">
        <title>Complete genome sequence of Corynebacterium casei LMG S-19264T (=DSM 44701T), isolated from a smear-ripened cheese.</title>
        <authorList>
            <consortium name="US DOE Joint Genome Institute (JGI-PGF)"/>
            <person name="Walter F."/>
            <person name="Albersmeier A."/>
            <person name="Kalinowski J."/>
            <person name="Ruckert C."/>
        </authorList>
    </citation>
    <scope>NUCLEOTIDE SEQUENCE</scope>
    <source>
        <strain evidence="19">CGMCC 4.7398</strain>
    </source>
</reference>
<sequence length="729" mass="76717">MTIDTRNTPDVPTQEPAPDAGTRHHSKRTSPRALTGAQLRAALPGALRKLDPRVLYTSPVMFVVEVGAFVTTVLAIIEPGVFAWWIAVWLWATVFFATLAESVAESRGKAQASTLRATQKQTTARKVRAPQDTLETGSRLDLLPTVEVPSSTLRVGDVVVVAAGETIPGDGDVIEGVASVDESAITGESAPVIRESGGDRSAVTGGTVVLSDQIVVRITAPAGSTFVDRMIALVEGSERQRTPNEVALNILLTSLTIVFLLAVATLQPFAVYSGSRQSLLVLVALLVCLIPTTIGALLSAIGIAGMDRLVQRNVLAMSGRAVEAAGDVDVLLLDKTGTITYGNRRATEVLPVGSVTPSELAKAARLASLADETPEGRSIVDLVDGEFGAGDELPLDAELVPFTAQTRMSGVDLPAPAVTDSRVEPVETLRIRKGAGSAIQRWVHSTGAHVTAEEAAELERHVDAVSRMGGTPLVVAEQVGEAPARVLGVVRLKDVVKEGMRERFDELRAMGIRSVMVTGDNQVTARAIAAEAGVDDVLAEATPEDKLDLIRREQEGGKLVAMAGDGTNDAPALAQADVGVAMNTGTSAAKEAGNMVDLDSDPTKLIEIVEIGKQLLITRGALTTFSVANDVAKYFAILPAMFMTVFPQLDVLNILRLASPGSAILSAVIFNALIILALIPLSLRGVRYRPASASSLLQRNLLIYGLGGLIAPFFGIKLIDLVVSLLPGL</sequence>
<feature type="binding site" evidence="16">
    <location>
        <position position="371"/>
    </location>
    <ligand>
        <name>ATP</name>
        <dbReference type="ChEBI" id="CHEBI:30616"/>
    </ligand>
</feature>
<keyword evidence="13 16" id="KW-1133">Transmembrane helix</keyword>
<evidence type="ECO:0000256" key="11">
    <source>
        <dbReference type="ARBA" id="ARBA00022958"/>
    </source>
</evidence>
<feature type="active site" description="4-aspartylphosphate intermediate" evidence="16">
    <location>
        <position position="334"/>
    </location>
</feature>
<evidence type="ECO:0000256" key="16">
    <source>
        <dbReference type="HAMAP-Rule" id="MF_00285"/>
    </source>
</evidence>
<dbReference type="InterPro" id="IPR023214">
    <property type="entry name" value="HAD_sf"/>
</dbReference>
<dbReference type="Gene3D" id="3.40.1110.10">
    <property type="entry name" value="Calcium-transporting ATPase, cytoplasmic domain N"/>
    <property type="match status" value="1"/>
</dbReference>
<evidence type="ECO:0000256" key="6">
    <source>
        <dbReference type="ARBA" id="ARBA00022692"/>
    </source>
</evidence>
<evidence type="ECO:0000256" key="7">
    <source>
        <dbReference type="ARBA" id="ARBA00022723"/>
    </source>
</evidence>
<comment type="subcellular location">
    <subcellularLocation>
        <location evidence="1 16">Cell membrane</location>
        <topology evidence="1 16">Multi-pass membrane protein</topology>
    </subcellularLocation>
</comment>
<evidence type="ECO:0000256" key="13">
    <source>
        <dbReference type="ARBA" id="ARBA00022989"/>
    </source>
</evidence>
<dbReference type="InterPro" id="IPR059000">
    <property type="entry name" value="ATPase_P-type_domA"/>
</dbReference>
<organism evidence="19 20">
    <name type="scientific">Promicromonospora soli</name>
    <dbReference type="NCBI Taxonomy" id="2035533"/>
    <lineage>
        <taxon>Bacteria</taxon>
        <taxon>Bacillati</taxon>
        <taxon>Actinomycetota</taxon>
        <taxon>Actinomycetes</taxon>
        <taxon>Micrococcales</taxon>
        <taxon>Promicromonosporaceae</taxon>
        <taxon>Promicromonospora</taxon>
    </lineage>
</organism>
<evidence type="ECO:0000256" key="17">
    <source>
        <dbReference type="SAM" id="MobiDB-lite"/>
    </source>
</evidence>
<dbReference type="Gene3D" id="2.70.150.10">
    <property type="entry name" value="Calcium-transporting ATPase, cytoplasmic transduction domain A"/>
    <property type="match status" value="1"/>
</dbReference>
<keyword evidence="11 16" id="KW-0630">Potassium</keyword>
<feature type="binding site" evidence="16">
    <location>
        <position position="433"/>
    </location>
    <ligand>
        <name>ATP</name>
        <dbReference type="ChEBI" id="CHEBI:30616"/>
    </ligand>
</feature>
<dbReference type="GO" id="GO:0005524">
    <property type="term" value="F:ATP binding"/>
    <property type="evidence" value="ECO:0007669"/>
    <property type="project" value="UniProtKB-UniRule"/>
</dbReference>
<dbReference type="AlphaFoldDB" id="A0A919KUA2"/>